<reference evidence="1 2" key="1">
    <citation type="submission" date="2023-07" db="EMBL/GenBank/DDBJ databases">
        <title>Closed genoem sequence of Methanosarcinaceae archaeon Ac7.</title>
        <authorList>
            <person name="Poehlein A."/>
            <person name="Protasov E."/>
            <person name="Platt K."/>
            <person name="Reeh H."/>
            <person name="Daniel R."/>
            <person name="Brune A."/>
        </authorList>
    </citation>
    <scope>NUCLEOTIDE SEQUENCE [LARGE SCALE GENOMIC DNA]</scope>
    <source>
        <strain evidence="1 2">Ac7</strain>
    </source>
</reference>
<dbReference type="CDD" id="cd00090">
    <property type="entry name" value="HTH_ARSR"/>
    <property type="match status" value="1"/>
</dbReference>
<evidence type="ECO:0000313" key="1">
    <source>
        <dbReference type="EMBL" id="WNY25403.1"/>
    </source>
</evidence>
<dbReference type="InterPro" id="IPR036390">
    <property type="entry name" value="WH_DNA-bd_sf"/>
</dbReference>
<keyword evidence="2" id="KW-1185">Reference proteome</keyword>
<dbReference type="InterPro" id="IPR011991">
    <property type="entry name" value="ArsR-like_HTH"/>
</dbReference>
<dbReference type="EMBL" id="CP131060">
    <property type="protein sequence ID" value="WNY25403.1"/>
    <property type="molecule type" value="Genomic_DNA"/>
</dbReference>
<proteinExistence type="predicted"/>
<dbReference type="RefSeq" id="WP_338101778.1">
    <property type="nucleotide sequence ID" value="NZ_CP131060.1"/>
</dbReference>
<dbReference type="Proteomes" id="UP001303587">
    <property type="component" value="Chromosome"/>
</dbReference>
<evidence type="ECO:0000313" key="2">
    <source>
        <dbReference type="Proteomes" id="UP001303587"/>
    </source>
</evidence>
<evidence type="ECO:0008006" key="3">
    <source>
        <dbReference type="Google" id="ProtNLM"/>
    </source>
</evidence>
<gene>
    <name evidence="1" type="ORF">MsAc7_09530</name>
</gene>
<dbReference type="AlphaFoldDB" id="A0AA97A3Y1"/>
<dbReference type="GeneID" id="89230061"/>
<dbReference type="SUPFAM" id="SSF46785">
    <property type="entry name" value="Winged helix' DNA-binding domain"/>
    <property type="match status" value="1"/>
</dbReference>
<protein>
    <recommendedName>
        <fullName evidence="3">Winged helix-turn-helix transcriptional regulator</fullName>
    </recommendedName>
</protein>
<dbReference type="InterPro" id="IPR036388">
    <property type="entry name" value="WH-like_DNA-bd_sf"/>
</dbReference>
<organism evidence="1 2">
    <name type="scientific">Methanolapillus millepedarum</name>
    <dbReference type="NCBI Taxonomy" id="3028296"/>
    <lineage>
        <taxon>Archaea</taxon>
        <taxon>Methanobacteriati</taxon>
        <taxon>Methanobacteriota</taxon>
        <taxon>Stenosarchaea group</taxon>
        <taxon>Methanomicrobia</taxon>
        <taxon>Methanosarcinales</taxon>
        <taxon>Methanosarcinaceae</taxon>
        <taxon>Methanolapillus</taxon>
    </lineage>
</organism>
<dbReference type="Gene3D" id="1.10.10.10">
    <property type="entry name" value="Winged helix-like DNA-binding domain superfamily/Winged helix DNA-binding domain"/>
    <property type="match status" value="1"/>
</dbReference>
<sequence>MALQDFLGNTIEIKIIDFLAQNSIFDYNQTEISKCLNISRTSVNQKLPELIFNGIVEIKERRGNSNYYQLSNNEINRKLVGSIMENSSWTARYENDVQEIQKIKADIGESNNLEECECFIDEQKNTNKIPKYASTEGKNIISIQSISA</sequence>
<accession>A0AA97A3Y1</accession>
<name>A0AA97A3Y1_9EURY</name>